<keyword evidence="1" id="KW-0472">Membrane</keyword>
<proteinExistence type="predicted"/>
<keyword evidence="1" id="KW-1133">Transmembrane helix</keyword>
<sequence length="85" mass="9415">MKLNQMALANAFGILAAVYYVACYFLALLAPEVYKSVALTWFHMIDLSIAWRDAPMGFGLGIVTFTASSWVSGWLLGAVYNKFVK</sequence>
<dbReference type="AlphaFoldDB" id="A0A1F8C046"/>
<organism evidence="2 3">
    <name type="scientific">Candidatus Woesebacteria bacterium RIFCSPLOWO2_01_FULL_44_14</name>
    <dbReference type="NCBI Taxonomy" id="1802525"/>
    <lineage>
        <taxon>Bacteria</taxon>
        <taxon>Candidatus Woeseibacteriota</taxon>
    </lineage>
</organism>
<keyword evidence="1" id="KW-0812">Transmembrane</keyword>
<protein>
    <submittedName>
        <fullName evidence="2">Uncharacterized protein</fullName>
    </submittedName>
</protein>
<evidence type="ECO:0000313" key="3">
    <source>
        <dbReference type="Proteomes" id="UP000178429"/>
    </source>
</evidence>
<feature type="transmembrane region" description="Helical" evidence="1">
    <location>
        <begin position="7"/>
        <end position="27"/>
    </location>
</feature>
<name>A0A1F8C046_9BACT</name>
<gene>
    <name evidence="2" type="ORF">A2975_03090</name>
</gene>
<feature type="transmembrane region" description="Helical" evidence="1">
    <location>
        <begin position="58"/>
        <end position="80"/>
    </location>
</feature>
<dbReference type="Proteomes" id="UP000178429">
    <property type="component" value="Unassembled WGS sequence"/>
</dbReference>
<evidence type="ECO:0000256" key="1">
    <source>
        <dbReference type="SAM" id="Phobius"/>
    </source>
</evidence>
<dbReference type="EMBL" id="MGHL01000011">
    <property type="protein sequence ID" value="OGM69510.1"/>
    <property type="molecule type" value="Genomic_DNA"/>
</dbReference>
<evidence type="ECO:0000313" key="2">
    <source>
        <dbReference type="EMBL" id="OGM69510.1"/>
    </source>
</evidence>
<dbReference type="InterPro" id="IPR044020">
    <property type="entry name" value="DUF5676"/>
</dbReference>
<comment type="caution">
    <text evidence="2">The sequence shown here is derived from an EMBL/GenBank/DDBJ whole genome shotgun (WGS) entry which is preliminary data.</text>
</comment>
<accession>A0A1F8C046</accession>
<dbReference type="STRING" id="1802525.A2975_03090"/>
<dbReference type="Pfam" id="PF18926">
    <property type="entry name" value="DUF5676"/>
    <property type="match status" value="1"/>
</dbReference>
<reference evidence="2 3" key="1">
    <citation type="journal article" date="2016" name="Nat. Commun.">
        <title>Thousands of microbial genomes shed light on interconnected biogeochemical processes in an aquifer system.</title>
        <authorList>
            <person name="Anantharaman K."/>
            <person name="Brown C.T."/>
            <person name="Hug L.A."/>
            <person name="Sharon I."/>
            <person name="Castelle C.J."/>
            <person name="Probst A.J."/>
            <person name="Thomas B.C."/>
            <person name="Singh A."/>
            <person name="Wilkins M.J."/>
            <person name="Karaoz U."/>
            <person name="Brodie E.L."/>
            <person name="Williams K.H."/>
            <person name="Hubbard S.S."/>
            <person name="Banfield J.F."/>
        </authorList>
    </citation>
    <scope>NUCLEOTIDE SEQUENCE [LARGE SCALE GENOMIC DNA]</scope>
</reference>